<dbReference type="HOGENOM" id="CLU_1635924_0_0_1"/>
<sequence length="162" mass="18228">MNTPPPPSHPYTVPCFPKYQYQTSITIRTLILIHWVCKVTPQGSGTEVKDVGSLGPDLAFGGLHGSRASAVKPHRAPSRLSDMIQLLHHAAGYSASQLRLRALPRMHSKHSHPTMEPLYAHYGRELGKLQQSDPGNFPFRLIDCRWCAGENRVRQKTMIFNY</sequence>
<dbReference type="RefSeq" id="XP_010763786.1">
    <property type="nucleotide sequence ID" value="XM_010765484.1"/>
</dbReference>
<gene>
    <name evidence="1" type="ORF">PADG_08488</name>
</gene>
<dbReference type="GeneID" id="22586767"/>
<keyword evidence="2" id="KW-1185">Reference proteome</keyword>
<reference evidence="1 2" key="1">
    <citation type="journal article" date="2011" name="PLoS Genet.">
        <title>Comparative genomic analysis of human fungal pathogens causing paracoccidioidomycosis.</title>
        <authorList>
            <person name="Desjardins C.A."/>
            <person name="Champion M.D."/>
            <person name="Holder J.W."/>
            <person name="Muszewska A."/>
            <person name="Goldberg J."/>
            <person name="Bailao A.M."/>
            <person name="Brigido M.M."/>
            <person name="Ferreira M.E."/>
            <person name="Garcia A.M."/>
            <person name="Grynberg M."/>
            <person name="Gujja S."/>
            <person name="Heiman D.I."/>
            <person name="Henn M.R."/>
            <person name="Kodira C.D."/>
            <person name="Leon-Narvaez H."/>
            <person name="Longo L.V."/>
            <person name="Ma L.J."/>
            <person name="Malavazi I."/>
            <person name="Matsuo A.L."/>
            <person name="Morais F.V."/>
            <person name="Pereira M."/>
            <person name="Rodriguez-Brito S."/>
            <person name="Sakthikumar S."/>
            <person name="Salem-Izacc S.M."/>
            <person name="Sykes S.M."/>
            <person name="Teixeira M.M."/>
            <person name="Vallejo M.C."/>
            <person name="Walter M.E."/>
            <person name="Yandava C."/>
            <person name="Young S."/>
            <person name="Zeng Q."/>
            <person name="Zucker J."/>
            <person name="Felipe M.S."/>
            <person name="Goldman G.H."/>
            <person name="Haas B.J."/>
            <person name="McEwen J.G."/>
            <person name="Nino-Vega G."/>
            <person name="Puccia R."/>
            <person name="San-Blas G."/>
            <person name="Soares C.M."/>
            <person name="Birren B.W."/>
            <person name="Cuomo C.A."/>
        </authorList>
    </citation>
    <scope>NUCLEOTIDE SEQUENCE [LARGE SCALE GENOMIC DNA]</scope>
    <source>
        <strain evidence="1 2">Pb18</strain>
    </source>
</reference>
<dbReference type="InParanoid" id="C1GMK2"/>
<dbReference type="AlphaFoldDB" id="C1GMK2"/>
<name>C1GMK2_PARBD</name>
<evidence type="ECO:0000313" key="2">
    <source>
        <dbReference type="Proteomes" id="UP000001628"/>
    </source>
</evidence>
<dbReference type="KEGG" id="pbn:PADG_08488"/>
<dbReference type="EMBL" id="KN275974">
    <property type="protein sequence ID" value="EEH43668.2"/>
    <property type="molecule type" value="Genomic_DNA"/>
</dbReference>
<proteinExistence type="predicted"/>
<evidence type="ECO:0000313" key="1">
    <source>
        <dbReference type="EMBL" id="EEH43668.2"/>
    </source>
</evidence>
<dbReference type="Proteomes" id="UP000001628">
    <property type="component" value="Unassembled WGS sequence"/>
</dbReference>
<organism evidence="1 2">
    <name type="scientific">Paracoccidioides brasiliensis (strain Pb18)</name>
    <dbReference type="NCBI Taxonomy" id="502780"/>
    <lineage>
        <taxon>Eukaryota</taxon>
        <taxon>Fungi</taxon>
        <taxon>Dikarya</taxon>
        <taxon>Ascomycota</taxon>
        <taxon>Pezizomycotina</taxon>
        <taxon>Eurotiomycetes</taxon>
        <taxon>Eurotiomycetidae</taxon>
        <taxon>Onygenales</taxon>
        <taxon>Ajellomycetaceae</taxon>
        <taxon>Paracoccidioides</taxon>
    </lineage>
</organism>
<accession>C1GMK2</accession>
<dbReference type="VEuPathDB" id="FungiDB:PADG_08488"/>
<protein>
    <submittedName>
        <fullName evidence="1">Uncharacterized protein</fullName>
    </submittedName>
</protein>